<dbReference type="EMBL" id="ML994023">
    <property type="protein sequence ID" value="KAF2200421.1"/>
    <property type="molecule type" value="Genomic_DNA"/>
</dbReference>
<feature type="region of interest" description="Disordered" evidence="1">
    <location>
        <begin position="417"/>
        <end position="458"/>
    </location>
</feature>
<gene>
    <name evidence="4" type="ORF">GQ43DRAFT_441580</name>
</gene>
<keyword evidence="2" id="KW-0472">Membrane</keyword>
<keyword evidence="5" id="KW-1185">Reference proteome</keyword>
<reference evidence="4" key="1">
    <citation type="journal article" date="2020" name="Stud. Mycol.">
        <title>101 Dothideomycetes genomes: a test case for predicting lifestyles and emergence of pathogens.</title>
        <authorList>
            <person name="Haridas S."/>
            <person name="Albert R."/>
            <person name="Binder M."/>
            <person name="Bloem J."/>
            <person name="Labutti K."/>
            <person name="Salamov A."/>
            <person name="Andreopoulos B."/>
            <person name="Baker S."/>
            <person name="Barry K."/>
            <person name="Bills G."/>
            <person name="Bluhm B."/>
            <person name="Cannon C."/>
            <person name="Castanera R."/>
            <person name="Culley D."/>
            <person name="Daum C."/>
            <person name="Ezra D."/>
            <person name="Gonzalez J."/>
            <person name="Henrissat B."/>
            <person name="Kuo A."/>
            <person name="Liang C."/>
            <person name="Lipzen A."/>
            <person name="Lutzoni F."/>
            <person name="Magnuson J."/>
            <person name="Mondo S."/>
            <person name="Nolan M."/>
            <person name="Ohm R."/>
            <person name="Pangilinan J."/>
            <person name="Park H.-J."/>
            <person name="Ramirez L."/>
            <person name="Alfaro M."/>
            <person name="Sun H."/>
            <person name="Tritt A."/>
            <person name="Yoshinaga Y."/>
            <person name="Zwiers L.-H."/>
            <person name="Turgeon B."/>
            <person name="Goodwin S."/>
            <person name="Spatafora J."/>
            <person name="Crous P."/>
            <person name="Grigoriev I."/>
        </authorList>
    </citation>
    <scope>NUCLEOTIDE SEQUENCE</scope>
    <source>
        <strain evidence="4">ATCC 74209</strain>
    </source>
</reference>
<feature type="compositionally biased region" description="Polar residues" evidence="1">
    <location>
        <begin position="187"/>
        <end position="212"/>
    </location>
</feature>
<feature type="chain" id="PRO_5040366166" evidence="3">
    <location>
        <begin position="26"/>
        <end position="458"/>
    </location>
</feature>
<evidence type="ECO:0000256" key="2">
    <source>
        <dbReference type="SAM" id="Phobius"/>
    </source>
</evidence>
<protein>
    <submittedName>
        <fullName evidence="4">Uncharacterized protein</fullName>
    </submittedName>
</protein>
<evidence type="ECO:0000313" key="5">
    <source>
        <dbReference type="Proteomes" id="UP000799536"/>
    </source>
</evidence>
<feature type="compositionally biased region" description="Basic and acidic residues" evidence="1">
    <location>
        <begin position="424"/>
        <end position="437"/>
    </location>
</feature>
<proteinExistence type="predicted"/>
<sequence>MLEVSRSFLLPTPLCLLFLVHCTQAAPATIFNGPSAPSHASRERKQLPVQIVGIVGGYVLTVLIWGVLLLTVGRRMRRKAENSPKSLELELVTARPAKTPMSPASARSATSWFKKGFKSKEKGAEGENNSIKSPISPTSPSSFDQKVIEADRERAQAEMERLYAAVMDHDRKKSLSSQASVVDAESRPQSRTIPPRINTSARPHETQSNPASPRSPIKAIYPPNYSLNGPPTAPLPRKNDYDRPSSPRSILSRKSQAPSERSTTSKTRFNLKNLRISGPIQKYPGESMHDEARTPLSPRFYNPGAPPSPPTNQNSPTSIDEAYEGLDEVQPLPHPAPQRKGSYALSPSTTANPKSASSSSNSLPLRSYTSDNDSLKSPGLKTTFVDRRREQLSLQTPRTGVPFTPYSPYMPFTPVTPVTPHLVTRGERKRERRENGRKVATRGDMVQSPKEIFGDGWE</sequence>
<feature type="region of interest" description="Disordered" evidence="1">
    <location>
        <begin position="117"/>
        <end position="145"/>
    </location>
</feature>
<evidence type="ECO:0000256" key="1">
    <source>
        <dbReference type="SAM" id="MobiDB-lite"/>
    </source>
</evidence>
<feature type="transmembrane region" description="Helical" evidence="2">
    <location>
        <begin position="49"/>
        <end position="72"/>
    </location>
</feature>
<organism evidence="4 5">
    <name type="scientific">Delitschia confertaspora ATCC 74209</name>
    <dbReference type="NCBI Taxonomy" id="1513339"/>
    <lineage>
        <taxon>Eukaryota</taxon>
        <taxon>Fungi</taxon>
        <taxon>Dikarya</taxon>
        <taxon>Ascomycota</taxon>
        <taxon>Pezizomycotina</taxon>
        <taxon>Dothideomycetes</taxon>
        <taxon>Pleosporomycetidae</taxon>
        <taxon>Pleosporales</taxon>
        <taxon>Delitschiaceae</taxon>
        <taxon>Delitschia</taxon>
    </lineage>
</organism>
<comment type="caution">
    <text evidence="4">The sequence shown here is derived from an EMBL/GenBank/DDBJ whole genome shotgun (WGS) entry which is preliminary data.</text>
</comment>
<keyword evidence="3" id="KW-0732">Signal</keyword>
<keyword evidence="2" id="KW-0812">Transmembrane</keyword>
<dbReference type="OrthoDB" id="4524805at2759"/>
<keyword evidence="2" id="KW-1133">Transmembrane helix</keyword>
<evidence type="ECO:0000256" key="3">
    <source>
        <dbReference type="SAM" id="SignalP"/>
    </source>
</evidence>
<feature type="compositionally biased region" description="Polar residues" evidence="1">
    <location>
        <begin position="246"/>
        <end position="270"/>
    </location>
</feature>
<feature type="compositionally biased region" description="Low complexity" evidence="1">
    <location>
        <begin position="130"/>
        <end position="142"/>
    </location>
</feature>
<feature type="region of interest" description="Disordered" evidence="1">
    <location>
        <begin position="169"/>
        <end position="400"/>
    </location>
</feature>
<feature type="signal peptide" evidence="3">
    <location>
        <begin position="1"/>
        <end position="25"/>
    </location>
</feature>
<dbReference type="Proteomes" id="UP000799536">
    <property type="component" value="Unassembled WGS sequence"/>
</dbReference>
<name>A0A9P4MRH3_9PLEO</name>
<dbReference type="AlphaFoldDB" id="A0A9P4MRH3"/>
<evidence type="ECO:0000313" key="4">
    <source>
        <dbReference type="EMBL" id="KAF2200421.1"/>
    </source>
</evidence>
<accession>A0A9P4MRH3</accession>
<feature type="compositionally biased region" description="Low complexity" evidence="1">
    <location>
        <begin position="346"/>
        <end position="370"/>
    </location>
</feature>